<evidence type="ECO:0000256" key="4">
    <source>
        <dbReference type="ARBA" id="ARBA00022448"/>
    </source>
</evidence>
<sequence length="282" mass="32113">MQSMRDIKRRIRSVQNTQKITRAMKMVAAAKLRRAQERAEGARTFFEATRSIFKNVANAVLDETHPLLVDRGGKKVGYLVITADRGLAGGYNVKMNNEVEQHIEDKSKTSLITVGRKGRDYFKRRGYNIVSEYLGIEDYPDFRIAKKISAELIQLYEAEVFDRVYLGYMRFQSAMTQIPTIIPLLPVVPEKKEEGRRIDYIYEPSAVEVLDWILPRYVENIIYSALLEAKASEFGARMTAMDNATENAQEMIDNLILSYNRARQAAITTEISEIVGGAEALK</sequence>
<evidence type="ECO:0000256" key="7">
    <source>
        <dbReference type="ARBA" id="ARBA00023136"/>
    </source>
</evidence>
<dbReference type="GO" id="GO:0045259">
    <property type="term" value="C:proton-transporting ATP synthase complex"/>
    <property type="evidence" value="ECO:0007669"/>
    <property type="project" value="UniProtKB-KW"/>
</dbReference>
<name>A0A3S9T0F6_9FIRM</name>
<dbReference type="GO" id="GO:0046933">
    <property type="term" value="F:proton-transporting ATP synthase activity, rotational mechanism"/>
    <property type="evidence" value="ECO:0007669"/>
    <property type="project" value="UniProtKB-UniRule"/>
</dbReference>
<dbReference type="NCBIfam" id="TIGR01146">
    <property type="entry name" value="ATPsyn_F1gamma"/>
    <property type="match status" value="1"/>
</dbReference>
<keyword evidence="4 10" id="KW-0813">Transport</keyword>
<dbReference type="CDD" id="cd12151">
    <property type="entry name" value="F1-ATPase_gamma"/>
    <property type="match status" value="1"/>
</dbReference>
<dbReference type="KEGG" id="aft:BBF96_11700"/>
<keyword evidence="9 10" id="KW-0066">ATP synthesis</keyword>
<dbReference type="InterPro" id="IPR000131">
    <property type="entry name" value="ATP_synth_F1_gsu"/>
</dbReference>
<dbReference type="PROSITE" id="PS00153">
    <property type="entry name" value="ATPASE_GAMMA"/>
    <property type="match status" value="1"/>
</dbReference>
<evidence type="ECO:0000256" key="8">
    <source>
        <dbReference type="ARBA" id="ARBA00023196"/>
    </source>
</evidence>
<proteinExistence type="inferred from homology"/>
<evidence type="ECO:0000256" key="1">
    <source>
        <dbReference type="ARBA" id="ARBA00003456"/>
    </source>
</evidence>
<evidence type="ECO:0000313" key="11">
    <source>
        <dbReference type="EMBL" id="AZR73997.1"/>
    </source>
</evidence>
<keyword evidence="8 10" id="KW-0139">CF(1)</keyword>
<dbReference type="InterPro" id="IPR023632">
    <property type="entry name" value="ATP_synth_F1_gsu_CS"/>
</dbReference>
<keyword evidence="10" id="KW-1003">Cell membrane</keyword>
<dbReference type="PANTHER" id="PTHR11693:SF22">
    <property type="entry name" value="ATP SYNTHASE SUBUNIT GAMMA, MITOCHONDRIAL"/>
    <property type="match status" value="1"/>
</dbReference>
<reference evidence="11 12" key="1">
    <citation type="submission" date="2016-07" db="EMBL/GenBank/DDBJ databases">
        <title>Genome and transcriptome analysis of iron-reducing fermentative bacteria Anoxybacter fermentans.</title>
        <authorList>
            <person name="Zeng X."/>
            <person name="Shao Z."/>
        </authorList>
    </citation>
    <scope>NUCLEOTIDE SEQUENCE [LARGE SCALE GENOMIC DNA]</scope>
    <source>
        <strain evidence="11 12">DY22613</strain>
    </source>
</reference>
<dbReference type="PRINTS" id="PR00126">
    <property type="entry name" value="ATPASEGAMMA"/>
</dbReference>
<evidence type="ECO:0000256" key="3">
    <source>
        <dbReference type="ARBA" id="ARBA00007681"/>
    </source>
</evidence>
<dbReference type="InterPro" id="IPR035968">
    <property type="entry name" value="ATP_synth_F1_ATPase_gsu"/>
</dbReference>
<comment type="function">
    <text evidence="1 10">Produces ATP from ADP in the presence of a proton gradient across the membrane. The gamma chain is believed to be important in regulating ATPase activity and the flow of protons through the CF(0) complex.</text>
</comment>
<dbReference type="GO" id="GO:0042777">
    <property type="term" value="P:proton motive force-driven plasma membrane ATP synthesis"/>
    <property type="evidence" value="ECO:0007669"/>
    <property type="project" value="UniProtKB-UniRule"/>
</dbReference>
<organism evidence="11 12">
    <name type="scientific">Anoxybacter fermentans</name>
    <dbReference type="NCBI Taxonomy" id="1323375"/>
    <lineage>
        <taxon>Bacteria</taxon>
        <taxon>Bacillati</taxon>
        <taxon>Bacillota</taxon>
        <taxon>Clostridia</taxon>
        <taxon>Halanaerobiales</taxon>
        <taxon>Anoxybacter</taxon>
    </lineage>
</organism>
<comment type="similarity">
    <text evidence="3 10">Belongs to the ATPase gamma chain family.</text>
</comment>
<dbReference type="Gene3D" id="3.40.1380.10">
    <property type="match status" value="1"/>
</dbReference>
<dbReference type="Pfam" id="PF00231">
    <property type="entry name" value="ATP-synt"/>
    <property type="match status" value="1"/>
</dbReference>
<dbReference type="GO" id="GO:0005524">
    <property type="term" value="F:ATP binding"/>
    <property type="evidence" value="ECO:0007669"/>
    <property type="project" value="UniProtKB-UniRule"/>
</dbReference>
<evidence type="ECO:0000256" key="5">
    <source>
        <dbReference type="ARBA" id="ARBA00022781"/>
    </source>
</evidence>
<dbReference type="GO" id="GO:0005886">
    <property type="term" value="C:plasma membrane"/>
    <property type="evidence" value="ECO:0007669"/>
    <property type="project" value="UniProtKB-SubCell"/>
</dbReference>
<dbReference type="SUPFAM" id="SSF52943">
    <property type="entry name" value="ATP synthase (F1-ATPase), gamma subunit"/>
    <property type="match status" value="1"/>
</dbReference>
<evidence type="ECO:0000256" key="10">
    <source>
        <dbReference type="HAMAP-Rule" id="MF_00815"/>
    </source>
</evidence>
<comment type="subunit">
    <text evidence="10">F-type ATPases have 2 components, CF(1) - the catalytic core - and CF(0) - the membrane proton channel. CF(1) has five subunits: alpha(3), beta(3), gamma(1), delta(1), epsilon(1). CF(0) has three main subunits: a, b and c.</text>
</comment>
<evidence type="ECO:0000313" key="12">
    <source>
        <dbReference type="Proteomes" id="UP000267250"/>
    </source>
</evidence>
<evidence type="ECO:0000256" key="9">
    <source>
        <dbReference type="ARBA" id="ARBA00023310"/>
    </source>
</evidence>
<accession>A0A3S9T0F6</accession>
<dbReference type="Proteomes" id="UP000267250">
    <property type="component" value="Chromosome"/>
</dbReference>
<dbReference type="OrthoDB" id="9812769at2"/>
<keyword evidence="12" id="KW-1185">Reference proteome</keyword>
<gene>
    <name evidence="10" type="primary">atpG</name>
    <name evidence="11" type="ORF">BBF96_11700</name>
</gene>
<dbReference type="AlphaFoldDB" id="A0A3S9T0F6"/>
<dbReference type="PANTHER" id="PTHR11693">
    <property type="entry name" value="ATP SYNTHASE GAMMA CHAIN"/>
    <property type="match status" value="1"/>
</dbReference>
<evidence type="ECO:0000256" key="2">
    <source>
        <dbReference type="ARBA" id="ARBA00004170"/>
    </source>
</evidence>
<dbReference type="EMBL" id="CP016379">
    <property type="protein sequence ID" value="AZR73997.1"/>
    <property type="molecule type" value="Genomic_DNA"/>
</dbReference>
<keyword evidence="7 10" id="KW-0472">Membrane</keyword>
<keyword evidence="5 10" id="KW-0375">Hydrogen ion transport</keyword>
<keyword evidence="6 10" id="KW-0406">Ion transport</keyword>
<protein>
    <recommendedName>
        <fullName evidence="10">ATP synthase gamma chain</fullName>
    </recommendedName>
    <alternativeName>
        <fullName evidence="10">ATP synthase F1 sector gamma subunit</fullName>
    </alternativeName>
    <alternativeName>
        <fullName evidence="10">F-ATPase gamma subunit</fullName>
    </alternativeName>
</protein>
<evidence type="ECO:0000256" key="6">
    <source>
        <dbReference type="ARBA" id="ARBA00023065"/>
    </source>
</evidence>
<comment type="subcellular location">
    <subcellularLocation>
        <location evidence="10">Cell membrane</location>
        <topology evidence="10">Peripheral membrane protein</topology>
    </subcellularLocation>
    <subcellularLocation>
        <location evidence="2">Membrane</location>
        <topology evidence="2">Peripheral membrane protein</topology>
    </subcellularLocation>
</comment>
<dbReference type="Gene3D" id="1.10.287.80">
    <property type="entry name" value="ATP synthase, gamma subunit, helix hairpin domain"/>
    <property type="match status" value="1"/>
</dbReference>
<dbReference type="HAMAP" id="MF_00815">
    <property type="entry name" value="ATP_synth_gamma_bact"/>
    <property type="match status" value="1"/>
</dbReference>